<dbReference type="InterPro" id="IPR022292">
    <property type="entry name" value="CHP03843"/>
</dbReference>
<name>A0A438AZM0_9NOCA</name>
<accession>A0A438AZM0</accession>
<proteinExistence type="predicted"/>
<comment type="caution">
    <text evidence="1">The sequence shown here is derived from an EMBL/GenBank/DDBJ whole genome shotgun (WGS) entry which is preliminary data.</text>
</comment>
<gene>
    <name evidence="1" type="ORF">EGT50_06725</name>
</gene>
<protein>
    <submittedName>
        <fullName evidence="1">SCO1664 family protein</fullName>
    </submittedName>
</protein>
<dbReference type="AlphaFoldDB" id="A0A438AZM0"/>
<dbReference type="OrthoDB" id="3423180at2"/>
<evidence type="ECO:0000313" key="1">
    <source>
        <dbReference type="EMBL" id="RVW04160.1"/>
    </source>
</evidence>
<dbReference type="EMBL" id="RKLO01000002">
    <property type="protein sequence ID" value="RVW04160.1"/>
    <property type="molecule type" value="Genomic_DNA"/>
</dbReference>
<organism evidence="1 2">
    <name type="scientific">Rhodococcus xishaensis</name>
    <dbReference type="NCBI Taxonomy" id="2487364"/>
    <lineage>
        <taxon>Bacteria</taxon>
        <taxon>Bacillati</taxon>
        <taxon>Actinomycetota</taxon>
        <taxon>Actinomycetes</taxon>
        <taxon>Mycobacteriales</taxon>
        <taxon>Nocardiaceae</taxon>
        <taxon>Rhodococcus</taxon>
    </lineage>
</organism>
<evidence type="ECO:0000313" key="2">
    <source>
        <dbReference type="Proteomes" id="UP000283479"/>
    </source>
</evidence>
<dbReference type="NCBIfam" id="TIGR03843">
    <property type="entry name" value="SCO1664 family protein"/>
    <property type="match status" value="1"/>
</dbReference>
<reference evidence="1 2" key="1">
    <citation type="submission" date="2018-11" db="EMBL/GenBank/DDBJ databases">
        <title>Rhodococcus spongicola sp. nov. and Rhodococcus xishaensis sp. nov. from marine sponges.</title>
        <authorList>
            <person name="Li L."/>
            <person name="Lin H.W."/>
        </authorList>
    </citation>
    <scope>NUCLEOTIDE SEQUENCE [LARGE SCALE GENOMIC DNA]</scope>
    <source>
        <strain evidence="1 2">LHW51113</strain>
    </source>
</reference>
<keyword evidence="2" id="KW-1185">Reference proteome</keyword>
<sequence length="312" mass="34363">MSAVRGTARGRRACLHPHQRLSAYRRVRFVGRVRGRALKLVPFDPLDPTARELLSEGELTLVGRIVHASNATLVAEASSDGRSVRCVYKPVRGERPLWDFPHGTLAGREVASYLISEELGWGVIPRTILRDGPLGPGMVQQWIDTPDRHPESDGQLDLVDICPPDEVPPGWLEVLRALDVHGAEVALIHADDPRLQRLAVLDVLLNNADRKGGHALEGIDGSVYGVDHGICLHEEYKLRTVLWGWSGQPIGDDLMVDIESFVKRLGDEIAPVLAEYITVREVDALRGRATALLHAPVMPHPSGSRPIPWPAF</sequence>
<dbReference type="Proteomes" id="UP000283479">
    <property type="component" value="Unassembled WGS sequence"/>
</dbReference>